<dbReference type="CDD" id="cd04301">
    <property type="entry name" value="NAT_SF"/>
    <property type="match status" value="1"/>
</dbReference>
<organism evidence="4 5">
    <name type="scientific">Streptomyces spororaveus</name>
    <dbReference type="NCBI Taxonomy" id="284039"/>
    <lineage>
        <taxon>Bacteria</taxon>
        <taxon>Bacillati</taxon>
        <taxon>Actinomycetota</taxon>
        <taxon>Actinomycetes</taxon>
        <taxon>Kitasatosporales</taxon>
        <taxon>Streptomycetaceae</taxon>
        <taxon>Streptomyces</taxon>
    </lineage>
</organism>
<evidence type="ECO:0000313" key="5">
    <source>
        <dbReference type="Proteomes" id="UP000608522"/>
    </source>
</evidence>
<dbReference type="SUPFAM" id="SSF55729">
    <property type="entry name" value="Acyl-CoA N-acyltransferases (Nat)"/>
    <property type="match status" value="1"/>
</dbReference>
<dbReference type="Proteomes" id="UP000608522">
    <property type="component" value="Unassembled WGS sequence"/>
</dbReference>
<evidence type="ECO:0000259" key="3">
    <source>
        <dbReference type="PROSITE" id="PS51186"/>
    </source>
</evidence>
<evidence type="ECO:0000313" key="4">
    <source>
        <dbReference type="EMBL" id="GHI76283.1"/>
    </source>
</evidence>
<reference evidence="5" key="1">
    <citation type="submission" date="2023-07" db="EMBL/GenBank/DDBJ databases">
        <title>Whole genome shotgun sequence of Streptomyces spororaveus NBRC 15456.</title>
        <authorList>
            <person name="Komaki H."/>
            <person name="Tamura T."/>
        </authorList>
    </citation>
    <scope>NUCLEOTIDE SEQUENCE [LARGE SCALE GENOMIC DNA]</scope>
    <source>
        <strain evidence="5">NBRC 15456</strain>
    </source>
</reference>
<evidence type="ECO:0000256" key="1">
    <source>
        <dbReference type="ARBA" id="ARBA00022679"/>
    </source>
</evidence>
<dbReference type="Pfam" id="PF00583">
    <property type="entry name" value="Acetyltransf_1"/>
    <property type="match status" value="1"/>
</dbReference>
<dbReference type="InterPro" id="IPR050832">
    <property type="entry name" value="Bact_Acetyltransf"/>
</dbReference>
<proteinExistence type="predicted"/>
<keyword evidence="1" id="KW-0808">Transferase</keyword>
<accession>A0ABQ3T7C3</accession>
<dbReference type="PROSITE" id="PS51186">
    <property type="entry name" value="GNAT"/>
    <property type="match status" value="1"/>
</dbReference>
<sequence length="159" mass="17467">MTPRLRTASPADAEQITRLHVEISHGELVTDAWRSTLQADLVNRLNPESNLGAFVVADGEQILSHAFGTLNTAIANPRNPTGLVGRINSVATHPDHRRRGYARQCVTSLLDWAVGKGCGRVTLYSSEAAVGLYEEVGFVMQTLENDMVWKQEDHKETTA</sequence>
<dbReference type="Gene3D" id="3.40.630.30">
    <property type="match status" value="1"/>
</dbReference>
<evidence type="ECO:0000256" key="2">
    <source>
        <dbReference type="ARBA" id="ARBA00023315"/>
    </source>
</evidence>
<comment type="caution">
    <text evidence="4">The sequence shown here is derived from an EMBL/GenBank/DDBJ whole genome shotgun (WGS) entry which is preliminary data.</text>
</comment>
<keyword evidence="5" id="KW-1185">Reference proteome</keyword>
<feature type="domain" description="N-acetyltransferase" evidence="3">
    <location>
        <begin position="3"/>
        <end position="159"/>
    </location>
</feature>
<dbReference type="InterPro" id="IPR016181">
    <property type="entry name" value="Acyl_CoA_acyltransferase"/>
</dbReference>
<dbReference type="InterPro" id="IPR000182">
    <property type="entry name" value="GNAT_dom"/>
</dbReference>
<gene>
    <name evidence="4" type="ORF">Sspor_18440</name>
</gene>
<protein>
    <submittedName>
        <fullName evidence="4">N-acetyltransferase</fullName>
    </submittedName>
</protein>
<dbReference type="PANTHER" id="PTHR43877">
    <property type="entry name" value="AMINOALKYLPHOSPHONATE N-ACETYLTRANSFERASE-RELATED-RELATED"/>
    <property type="match status" value="1"/>
</dbReference>
<dbReference type="EMBL" id="BNED01000005">
    <property type="protein sequence ID" value="GHI76283.1"/>
    <property type="molecule type" value="Genomic_DNA"/>
</dbReference>
<name>A0ABQ3T7C3_9ACTN</name>
<keyword evidence="2" id="KW-0012">Acyltransferase</keyword>